<organism evidence="1">
    <name type="scientific">Siphoviridae sp. ctaaA4</name>
    <dbReference type="NCBI Taxonomy" id="2826388"/>
    <lineage>
        <taxon>Viruses</taxon>
        <taxon>Duplodnaviria</taxon>
        <taxon>Heunggongvirae</taxon>
        <taxon>Uroviricota</taxon>
        <taxon>Caudoviricetes</taxon>
    </lineage>
</organism>
<protein>
    <submittedName>
        <fullName evidence="1">Uncharacterized protein</fullName>
    </submittedName>
</protein>
<reference evidence="1" key="1">
    <citation type="journal article" date="2021" name="Proc. Natl. Acad. Sci. U.S.A.">
        <title>A Catalog of Tens of Thousands of Viruses from Human Metagenomes Reveals Hidden Associations with Chronic Diseases.</title>
        <authorList>
            <person name="Tisza M.J."/>
            <person name="Buck C.B."/>
        </authorList>
    </citation>
    <scope>NUCLEOTIDE SEQUENCE</scope>
    <source>
        <strain evidence="1">CtaaA4</strain>
    </source>
</reference>
<proteinExistence type="predicted"/>
<dbReference type="EMBL" id="BK015059">
    <property type="protein sequence ID" value="DAD89333.1"/>
    <property type="molecule type" value="Genomic_DNA"/>
</dbReference>
<accession>A0A8S5N3T1</accession>
<sequence>MAQKAKTKKTFTRVKPKQYTMVRFTSSLYDEEFLLPKPGHMSQKVASAIDSGRFDVFYEWLRGAGVTEEEIDAIADMDAEETREFMQEWGQGEIASVPKS</sequence>
<evidence type="ECO:0000313" key="1">
    <source>
        <dbReference type="EMBL" id="DAD89333.1"/>
    </source>
</evidence>
<name>A0A8S5N3T1_9CAUD</name>